<keyword evidence="1" id="KW-1133">Transmembrane helix</keyword>
<dbReference type="RefSeq" id="WP_170921003.1">
    <property type="nucleotide sequence ID" value="NZ_FUWJ01000004.1"/>
</dbReference>
<keyword evidence="1" id="KW-0812">Transmembrane</keyword>
<sequence>MSLSAVHLQEEEPPLTRAERLTAKAAQFVVGFLCVTPAALFPAGLAYKVFTYLAA</sequence>
<keyword evidence="3" id="KW-1185">Reference proteome</keyword>
<dbReference type="EMBL" id="FUWJ01000004">
    <property type="protein sequence ID" value="SKA11481.1"/>
    <property type="molecule type" value="Genomic_DNA"/>
</dbReference>
<organism evidence="2 3">
    <name type="scientific">Enhydrobacter aerosaccus</name>
    <dbReference type="NCBI Taxonomy" id="225324"/>
    <lineage>
        <taxon>Bacteria</taxon>
        <taxon>Pseudomonadati</taxon>
        <taxon>Pseudomonadota</taxon>
        <taxon>Alphaproteobacteria</taxon>
        <taxon>Hyphomicrobiales</taxon>
        <taxon>Enhydrobacter</taxon>
    </lineage>
</organism>
<gene>
    <name evidence="2" type="ORF">SAMN02745126_03622</name>
</gene>
<dbReference type="STRING" id="225324.SAMN02745126_03622"/>
<reference evidence="3" key="1">
    <citation type="submission" date="2017-02" db="EMBL/GenBank/DDBJ databases">
        <authorList>
            <person name="Varghese N."/>
            <person name="Submissions S."/>
        </authorList>
    </citation>
    <scope>NUCLEOTIDE SEQUENCE [LARGE SCALE GENOMIC DNA]</scope>
    <source>
        <strain evidence="3">ATCC 27094</strain>
    </source>
</reference>
<evidence type="ECO:0000256" key="1">
    <source>
        <dbReference type="SAM" id="Phobius"/>
    </source>
</evidence>
<evidence type="ECO:0000313" key="2">
    <source>
        <dbReference type="EMBL" id="SKA11481.1"/>
    </source>
</evidence>
<dbReference type="AlphaFoldDB" id="A0A1T4R775"/>
<feature type="transmembrane region" description="Helical" evidence="1">
    <location>
        <begin position="25"/>
        <end position="47"/>
    </location>
</feature>
<protein>
    <submittedName>
        <fullName evidence="2">Uncharacterized protein</fullName>
    </submittedName>
</protein>
<keyword evidence="1" id="KW-0472">Membrane</keyword>
<evidence type="ECO:0000313" key="3">
    <source>
        <dbReference type="Proteomes" id="UP000190092"/>
    </source>
</evidence>
<proteinExistence type="predicted"/>
<accession>A0A1T4R775</accession>
<dbReference type="Proteomes" id="UP000190092">
    <property type="component" value="Unassembled WGS sequence"/>
</dbReference>
<name>A0A1T4R775_9HYPH</name>